<feature type="domain" description="Ubiquitin-like" evidence="2">
    <location>
        <begin position="102"/>
        <end position="145"/>
    </location>
</feature>
<dbReference type="PROSITE" id="PS50053">
    <property type="entry name" value="UBIQUITIN_2"/>
    <property type="match status" value="1"/>
</dbReference>
<evidence type="ECO:0000313" key="4">
    <source>
        <dbReference type="EMBL" id="GES74456.1"/>
    </source>
</evidence>
<dbReference type="InterPro" id="IPR029071">
    <property type="entry name" value="Ubiquitin-like_domsf"/>
</dbReference>
<keyword evidence="1" id="KW-0862">Zinc</keyword>
<dbReference type="EMBL" id="BLAL01000012">
    <property type="protein sequence ID" value="GES74456.1"/>
    <property type="molecule type" value="Genomic_DNA"/>
</dbReference>
<organism evidence="4 5">
    <name type="scientific">Rhizophagus clarus</name>
    <dbReference type="NCBI Taxonomy" id="94130"/>
    <lineage>
        <taxon>Eukaryota</taxon>
        <taxon>Fungi</taxon>
        <taxon>Fungi incertae sedis</taxon>
        <taxon>Mucoromycota</taxon>
        <taxon>Glomeromycotina</taxon>
        <taxon>Glomeromycetes</taxon>
        <taxon>Glomerales</taxon>
        <taxon>Glomeraceae</taxon>
        <taxon>Rhizophagus</taxon>
    </lineage>
</organism>
<evidence type="ECO:0008006" key="6">
    <source>
        <dbReference type="Google" id="ProtNLM"/>
    </source>
</evidence>
<dbReference type="CDD" id="cd17039">
    <property type="entry name" value="Ubl_ubiquitin_like"/>
    <property type="match status" value="1"/>
</dbReference>
<dbReference type="Gene3D" id="3.10.20.90">
    <property type="entry name" value="Phosphatidylinositol 3-kinase Catalytic Subunit, Chain A, domain 1"/>
    <property type="match status" value="1"/>
</dbReference>
<name>A0A8H3KUH0_9GLOM</name>
<dbReference type="Pfam" id="PF00240">
    <property type="entry name" value="ubiquitin"/>
    <property type="match status" value="1"/>
</dbReference>
<keyword evidence="1" id="KW-0863">Zinc-finger</keyword>
<gene>
    <name evidence="4" type="ORF">RCL2_000193700</name>
</gene>
<keyword evidence="1" id="KW-0479">Metal-binding</keyword>
<dbReference type="InterPro" id="IPR000626">
    <property type="entry name" value="Ubiquitin-like_dom"/>
</dbReference>
<feature type="domain" description="RING-type" evidence="3">
    <location>
        <begin position="3"/>
        <end position="55"/>
    </location>
</feature>
<evidence type="ECO:0000259" key="3">
    <source>
        <dbReference type="PROSITE" id="PS50089"/>
    </source>
</evidence>
<evidence type="ECO:0000313" key="5">
    <source>
        <dbReference type="Proteomes" id="UP000615446"/>
    </source>
</evidence>
<dbReference type="Gene3D" id="2.60.60.30">
    <property type="entry name" value="sav2460 like domains"/>
    <property type="match status" value="1"/>
</dbReference>
<dbReference type="GO" id="GO:0008270">
    <property type="term" value="F:zinc ion binding"/>
    <property type="evidence" value="ECO:0007669"/>
    <property type="project" value="UniProtKB-KW"/>
</dbReference>
<dbReference type="Proteomes" id="UP000615446">
    <property type="component" value="Unassembled WGS sequence"/>
</dbReference>
<dbReference type="OrthoDB" id="2318873at2759"/>
<dbReference type="AlphaFoldDB" id="A0A8H3KUH0"/>
<reference evidence="4" key="1">
    <citation type="submission" date="2019-10" db="EMBL/GenBank/DDBJ databases">
        <title>Conservation and host-specific expression of non-tandemly repeated heterogenous ribosome RNA gene in arbuscular mycorrhizal fungi.</title>
        <authorList>
            <person name="Maeda T."/>
            <person name="Kobayashi Y."/>
            <person name="Nakagawa T."/>
            <person name="Ezawa T."/>
            <person name="Yamaguchi K."/>
            <person name="Bino T."/>
            <person name="Nishimoto Y."/>
            <person name="Shigenobu S."/>
            <person name="Kawaguchi M."/>
        </authorList>
    </citation>
    <scope>NUCLEOTIDE SEQUENCE</scope>
    <source>
        <strain evidence="4">HR1</strain>
    </source>
</reference>
<evidence type="ECO:0000259" key="2">
    <source>
        <dbReference type="PROSITE" id="PS50053"/>
    </source>
</evidence>
<proteinExistence type="predicted"/>
<dbReference type="SUPFAM" id="SSF54236">
    <property type="entry name" value="Ubiquitin-like"/>
    <property type="match status" value="1"/>
</dbReference>
<sequence>MKCSQCKCDKLSNEFLSTTVTGRCDHISSYCLSCLVKNLDLTDTTNKIVRKCPECPEKLSTEELRLLSLTWDKALLNVDVNNIGKSKMTQNTNAVYGNKSRKKLNVDEDKQKLIYDGVELQDRVITPCTLQDYKIEPGSHIQLIIVRYSITRAESINGFTFDLNWGYPASGRDYLDGSCLLYKGDVFFRKYDYATQFYPSFPYMKHSGNLMDNKNKRGHQHIEAKLDQLPPDVTQLYFVLSTFKSPTIGHFRNPSFKMINVTQPDKPLCTVLYIKSWASIAQCSLFG</sequence>
<protein>
    <recommendedName>
        <fullName evidence="6">RING-type domain-containing protein</fullName>
    </recommendedName>
</protein>
<dbReference type="InterPro" id="IPR001841">
    <property type="entry name" value="Znf_RING"/>
</dbReference>
<evidence type="ECO:0000256" key="1">
    <source>
        <dbReference type="PROSITE-ProRule" id="PRU00175"/>
    </source>
</evidence>
<dbReference type="PROSITE" id="PS50089">
    <property type="entry name" value="ZF_RING_2"/>
    <property type="match status" value="1"/>
</dbReference>
<comment type="caution">
    <text evidence="4">The sequence shown here is derived from an EMBL/GenBank/DDBJ whole genome shotgun (WGS) entry which is preliminary data.</text>
</comment>
<accession>A0A8H3KUH0</accession>